<feature type="coiled-coil region" evidence="5">
    <location>
        <begin position="504"/>
        <end position="562"/>
    </location>
</feature>
<keyword evidence="3" id="KW-0747">Spliceosome</keyword>
<keyword evidence="3" id="KW-0508">mRNA splicing</keyword>
<dbReference type="Proteomes" id="UP001360560">
    <property type="component" value="Unassembled WGS sequence"/>
</dbReference>
<feature type="compositionally biased region" description="Acidic residues" evidence="6">
    <location>
        <begin position="480"/>
        <end position="498"/>
    </location>
</feature>
<reference evidence="8 9" key="1">
    <citation type="journal article" date="2023" name="Elife">
        <title>Identification of key yeast species and microbe-microbe interactions impacting larval growth of Drosophila in the wild.</title>
        <authorList>
            <person name="Mure A."/>
            <person name="Sugiura Y."/>
            <person name="Maeda R."/>
            <person name="Honda K."/>
            <person name="Sakurai N."/>
            <person name="Takahashi Y."/>
            <person name="Watada M."/>
            <person name="Katoh T."/>
            <person name="Gotoh A."/>
            <person name="Gotoh Y."/>
            <person name="Taniguchi I."/>
            <person name="Nakamura K."/>
            <person name="Hayashi T."/>
            <person name="Katayama T."/>
            <person name="Uemura T."/>
            <person name="Hattori Y."/>
        </authorList>
    </citation>
    <scope>NUCLEOTIDE SEQUENCE [LARGE SCALE GENOMIC DNA]</scope>
    <source>
        <strain evidence="8 9">SC-9</strain>
    </source>
</reference>
<gene>
    <name evidence="8" type="ORF">DASC09_057280</name>
</gene>
<feature type="compositionally biased region" description="Basic and acidic residues" evidence="6">
    <location>
        <begin position="300"/>
        <end position="319"/>
    </location>
</feature>
<feature type="region of interest" description="Disordered" evidence="6">
    <location>
        <begin position="466"/>
        <end position="498"/>
    </location>
</feature>
<sequence>MSYSKPDSNNGEAHKLVNITPEYFVNRHDIESIIPSIRQIADFSTLKEDSIKEIMNEKVFNFIPGTIPVILDAKANDFISKLKSERNRFKRQKTINNANPKSKDDDHDDDNKMEIDSDDNTDDSGIKRKVESKEKNLIELQQFANSIRSNLNEQILTVSISKFPNYSNVIIEKLLKKIIQEFLIDEFIQKYKDTQYNISYKWTVSNFENLENKIIYVKFEFSPKKSSSEKSIINEGFVNLNQDRDIKKSFLLHVFLKFISIMQGLKLENHVRDEYNRNRSFTTSLQVSCERNTDKLIKMITNEGDKSPVAKDNEDKKEDDHEDDQEDDTGNNKEDNSSNEDDDQKISEQQKEAEESIESSISKAISASEFEGTVQFQQELHNYTNDLIKHSRQEVKDDGEDSDSDEKYKVNLKELADLPKTMVPQIVEDIKNFRLGIIRIEKKKQAKKLLEEKKRSKAQIKKMYMSIRESRKKDGRGDLMDIDDDEDDDENDNEHEEMISDTEYENMKEDEQQEKIEKEFLRQEAHLKYLEQQTKAKLVATLNDLQNYAADLEQNLQKKYLDDYDVIFGDEDSEQPNLDVSKVQNSELIKTIESYNLNHSTYIHKRNISRMAEEKQDKAERKEEEKREKSQQEAGDFLNSVLGSNVQENAKQAALFKLNIKVSKEEKSAENTTMHNEGISKLEEPEDEDMTEENSASDPVYLKAGDKLPDIVKGMVPFMNDLLVEYLGMTEEELTGFLTNAIIEKESKESISEEVSNFLDDDTEAFMEKLWCKLEEESNKV</sequence>
<accession>A0AAV5QUD0</accession>
<dbReference type="AlphaFoldDB" id="A0AAV5QUD0"/>
<feature type="domain" description="PAS" evidence="7">
    <location>
        <begin position="713"/>
        <end position="762"/>
    </location>
</feature>
<feature type="compositionally biased region" description="Basic and acidic residues" evidence="6">
    <location>
        <begin position="344"/>
        <end position="354"/>
    </location>
</feature>
<dbReference type="Gene3D" id="1.20.1390.10">
    <property type="entry name" value="PWI domain"/>
    <property type="match status" value="1"/>
</dbReference>
<keyword evidence="3" id="KW-0507">mRNA processing</keyword>
<comment type="caution">
    <text evidence="8">The sequence shown here is derived from an EMBL/GenBank/DDBJ whole genome shotgun (WGS) entry which is preliminary data.</text>
</comment>
<dbReference type="GeneID" id="90076377"/>
<organism evidence="8 9">
    <name type="scientific">Saccharomycopsis crataegensis</name>
    <dbReference type="NCBI Taxonomy" id="43959"/>
    <lineage>
        <taxon>Eukaryota</taxon>
        <taxon>Fungi</taxon>
        <taxon>Dikarya</taxon>
        <taxon>Ascomycota</taxon>
        <taxon>Saccharomycotina</taxon>
        <taxon>Saccharomycetes</taxon>
        <taxon>Saccharomycopsidaceae</taxon>
        <taxon>Saccharomycopsis</taxon>
    </lineage>
</organism>
<evidence type="ECO:0000313" key="8">
    <source>
        <dbReference type="EMBL" id="GMM38389.1"/>
    </source>
</evidence>
<evidence type="ECO:0000256" key="6">
    <source>
        <dbReference type="SAM" id="MobiDB-lite"/>
    </source>
</evidence>
<dbReference type="EMBL" id="BTFZ01000020">
    <property type="protein sequence ID" value="GMM38389.1"/>
    <property type="molecule type" value="Genomic_DNA"/>
</dbReference>
<feature type="region of interest" description="Disordered" evidence="6">
    <location>
        <begin position="666"/>
        <end position="696"/>
    </location>
</feature>
<evidence type="ECO:0000256" key="1">
    <source>
        <dbReference type="ARBA" id="ARBA00005544"/>
    </source>
</evidence>
<feature type="compositionally biased region" description="Basic and acidic residues" evidence="6">
    <location>
        <begin position="611"/>
        <end position="631"/>
    </location>
</feature>
<name>A0AAV5QUD0_9ASCO</name>
<evidence type="ECO:0000313" key="9">
    <source>
        <dbReference type="Proteomes" id="UP001360560"/>
    </source>
</evidence>
<dbReference type="PROSITE" id="PS50112">
    <property type="entry name" value="PAS"/>
    <property type="match status" value="1"/>
</dbReference>
<feature type="compositionally biased region" description="Basic and acidic residues" evidence="6">
    <location>
        <begin position="101"/>
        <end position="115"/>
    </location>
</feature>
<evidence type="ECO:0000256" key="2">
    <source>
        <dbReference type="ARBA" id="ARBA00014280"/>
    </source>
</evidence>
<feature type="compositionally biased region" description="Basic and acidic residues" evidence="6">
    <location>
        <begin position="468"/>
        <end position="479"/>
    </location>
</feature>
<dbReference type="GO" id="GO:0005681">
    <property type="term" value="C:spliceosomal complex"/>
    <property type="evidence" value="ECO:0007669"/>
    <property type="project" value="UniProtKB-KW"/>
</dbReference>
<dbReference type="InterPro" id="IPR000014">
    <property type="entry name" value="PAS"/>
</dbReference>
<dbReference type="Pfam" id="PF01480">
    <property type="entry name" value="PWI"/>
    <property type="match status" value="1"/>
</dbReference>
<dbReference type="InterPro" id="IPR002483">
    <property type="entry name" value="PWI_dom"/>
</dbReference>
<evidence type="ECO:0000259" key="7">
    <source>
        <dbReference type="PROSITE" id="PS50112"/>
    </source>
</evidence>
<comment type="function">
    <text evidence="4">Component of the U1 snRNP particle, which recognizes and binds the 5'-splice site of pre-mRNA. Together with other non-snRNP factors, U1 snRNP forms the spliceosomal commitment complex, that targets pre-mRNA to the splicing pathway.</text>
</comment>
<dbReference type="RefSeq" id="XP_064855384.1">
    <property type="nucleotide sequence ID" value="XM_064999312.1"/>
</dbReference>
<keyword evidence="9" id="KW-1185">Reference proteome</keyword>
<feature type="compositionally biased region" description="Acidic residues" evidence="6">
    <location>
        <begin position="320"/>
        <end position="329"/>
    </location>
</feature>
<protein>
    <recommendedName>
        <fullName evidence="2">U1 small nuclear ribonucleoprotein component SNU71</fullName>
    </recommendedName>
</protein>
<comment type="similarity">
    <text evidence="1">Belongs to the SNU71 family.</text>
</comment>
<proteinExistence type="inferred from homology"/>
<dbReference type="SMART" id="SM00311">
    <property type="entry name" value="PWI"/>
    <property type="match status" value="1"/>
</dbReference>
<keyword evidence="5" id="KW-0175">Coiled coil</keyword>
<evidence type="ECO:0000256" key="5">
    <source>
        <dbReference type="SAM" id="Coils"/>
    </source>
</evidence>
<evidence type="ECO:0000256" key="4">
    <source>
        <dbReference type="ARBA" id="ARBA00025004"/>
    </source>
</evidence>
<feature type="region of interest" description="Disordered" evidence="6">
    <location>
        <begin position="90"/>
        <end position="127"/>
    </location>
</feature>
<feature type="region of interest" description="Disordered" evidence="6">
    <location>
        <begin position="300"/>
        <end position="360"/>
    </location>
</feature>
<evidence type="ECO:0000256" key="3">
    <source>
        <dbReference type="ARBA" id="ARBA00022728"/>
    </source>
</evidence>
<feature type="region of interest" description="Disordered" evidence="6">
    <location>
        <begin position="606"/>
        <end position="635"/>
    </location>
</feature>